<dbReference type="CDD" id="cd02440">
    <property type="entry name" value="AdoMet_MTases"/>
    <property type="match status" value="1"/>
</dbReference>
<keyword evidence="2" id="KW-1185">Reference proteome</keyword>
<proteinExistence type="predicted"/>
<dbReference type="GO" id="GO:0032259">
    <property type="term" value="P:methylation"/>
    <property type="evidence" value="ECO:0007669"/>
    <property type="project" value="UniProtKB-KW"/>
</dbReference>
<organism evidence="1 2">
    <name type="scientific">Hyphobacterium marinum</name>
    <dbReference type="NCBI Taxonomy" id="3116574"/>
    <lineage>
        <taxon>Bacteria</taxon>
        <taxon>Pseudomonadati</taxon>
        <taxon>Pseudomonadota</taxon>
        <taxon>Alphaproteobacteria</taxon>
        <taxon>Maricaulales</taxon>
        <taxon>Maricaulaceae</taxon>
        <taxon>Hyphobacterium</taxon>
    </lineage>
</organism>
<dbReference type="PANTHER" id="PTHR43861">
    <property type="entry name" value="TRANS-ACONITATE 2-METHYLTRANSFERASE-RELATED"/>
    <property type="match status" value="1"/>
</dbReference>
<keyword evidence="1" id="KW-0489">Methyltransferase</keyword>
<dbReference type="EMBL" id="JAZDRO010000001">
    <property type="protein sequence ID" value="MEE2565730.1"/>
    <property type="molecule type" value="Genomic_DNA"/>
</dbReference>
<gene>
    <name evidence="1" type="ORF">V0U35_03480</name>
</gene>
<dbReference type="SUPFAM" id="SSF53335">
    <property type="entry name" value="S-adenosyl-L-methionine-dependent methyltransferases"/>
    <property type="match status" value="1"/>
</dbReference>
<accession>A0ABU7LW20</accession>
<dbReference type="EC" id="2.1.1.-" evidence="1"/>
<sequence>MAVSSLTIRPRRTAAVKQGKKLWVEPWVVWRHDAFRELTCPACGETSVMEKHLDASPPFEPRKRYALYACGPCGTLHYPDAPPFEYESRKDADIARKFYVEIGAGLDAMIAPLAWAEPERVKSYLEVGGGYGFSVDFAARGLGWRAANIDPSFIARTGAADLGHKHLPEYLSADNPLPDGPFDRVLSSEVIEHVSNPDPFLAALVSALDKDGALIVTTPDAGAVHPAASLDALRPIIVAGHHLVIFSAKGLEIALRRAGMEHVSVIARDQTLYAVAARKPVEVDFTARPDRQIYRQYLKARRDALSEDPPLHAGFAVRLLKECVHAGAWDEAREALENLTTRWRRDYGLDLGAPQSVRPKFVLPEKNRGRAIRKFAANHCFNLAVALFYAARLREQDGDLDKAEALYRACTRSAKTLRKVFEAMFAACRETEDAGHRAALHAAMLAVRTDPDRAVREILALTPDAASLPQDLWLEAQRRVFADGVLTGRREAVEPLALMVQAQLLASAQSEPPLTPSQGYAAAALGMRAEQAGHREEAAHWYDQAAHAMSDAAERKVFEGYRDRMTVTPQSGDAAIEAAFAEISALEAEGRSWKARGKALALIDPDRPDHDAVVATLGSRLASLEHYRTS</sequence>
<dbReference type="Proteomes" id="UP001310692">
    <property type="component" value="Unassembled WGS sequence"/>
</dbReference>
<protein>
    <submittedName>
        <fullName evidence="1">Class I SAM-dependent methyltransferase</fullName>
        <ecNumber evidence="1">2.1.1.-</ecNumber>
    </submittedName>
</protein>
<dbReference type="RefSeq" id="WP_330195262.1">
    <property type="nucleotide sequence ID" value="NZ_JAZDRO010000001.1"/>
</dbReference>
<name>A0ABU7LW20_9PROT</name>
<dbReference type="PANTHER" id="PTHR43861:SF6">
    <property type="entry name" value="METHYLTRANSFERASE TYPE 11"/>
    <property type="match status" value="1"/>
</dbReference>
<comment type="caution">
    <text evidence="1">The sequence shown here is derived from an EMBL/GenBank/DDBJ whole genome shotgun (WGS) entry which is preliminary data.</text>
</comment>
<reference evidence="1 2" key="1">
    <citation type="submission" date="2024-01" db="EMBL/GenBank/DDBJ databases">
        <title>Hyphobacterium bacterium isolated from marine sediment.</title>
        <authorList>
            <person name="Zhao S."/>
        </authorList>
    </citation>
    <scope>NUCLEOTIDE SEQUENCE [LARGE SCALE GENOMIC DNA]</scope>
    <source>
        <strain evidence="1 2">Y60-23</strain>
    </source>
</reference>
<dbReference type="Gene3D" id="3.40.50.150">
    <property type="entry name" value="Vaccinia Virus protein VP39"/>
    <property type="match status" value="1"/>
</dbReference>
<evidence type="ECO:0000313" key="1">
    <source>
        <dbReference type="EMBL" id="MEE2565730.1"/>
    </source>
</evidence>
<keyword evidence="1" id="KW-0808">Transferase</keyword>
<dbReference type="Pfam" id="PF13489">
    <property type="entry name" value="Methyltransf_23"/>
    <property type="match status" value="1"/>
</dbReference>
<dbReference type="InterPro" id="IPR029063">
    <property type="entry name" value="SAM-dependent_MTases_sf"/>
</dbReference>
<dbReference type="GO" id="GO:0008168">
    <property type="term" value="F:methyltransferase activity"/>
    <property type="evidence" value="ECO:0007669"/>
    <property type="project" value="UniProtKB-KW"/>
</dbReference>
<evidence type="ECO:0000313" key="2">
    <source>
        <dbReference type="Proteomes" id="UP001310692"/>
    </source>
</evidence>